<evidence type="ECO:0000256" key="12">
    <source>
        <dbReference type="ARBA" id="ARBA00022824"/>
    </source>
</evidence>
<evidence type="ECO:0000256" key="10">
    <source>
        <dbReference type="ARBA" id="ARBA00022729"/>
    </source>
</evidence>
<evidence type="ECO:0000256" key="9">
    <source>
        <dbReference type="ARBA" id="ARBA00022723"/>
    </source>
</evidence>
<keyword evidence="10" id="KW-0732">Signal</keyword>
<dbReference type="Gene3D" id="3.40.630.10">
    <property type="entry name" value="Zn peptidases"/>
    <property type="match status" value="1"/>
</dbReference>
<organism evidence="22 23">
    <name type="scientific">Hymenobacter algoricola</name>
    <dbReference type="NCBI Taxonomy" id="486267"/>
    <lineage>
        <taxon>Bacteria</taxon>
        <taxon>Pseudomonadati</taxon>
        <taxon>Bacteroidota</taxon>
        <taxon>Cytophagia</taxon>
        <taxon>Cytophagales</taxon>
        <taxon>Hymenobacteraceae</taxon>
        <taxon>Hymenobacter</taxon>
    </lineage>
</organism>
<keyword evidence="9" id="KW-0479">Metal-binding</keyword>
<proteinExistence type="predicted"/>
<keyword evidence="7" id="KW-0121">Carboxypeptidase</keyword>
<protein>
    <recommendedName>
        <fullName evidence="5">Carboxypeptidase Q</fullName>
    </recommendedName>
    <alternativeName>
        <fullName evidence="20">Plasma glutamate carboxypeptidase</fullName>
    </alternativeName>
</protein>
<keyword evidence="8" id="KW-0645">Protease</keyword>
<dbReference type="SUPFAM" id="SSF53187">
    <property type="entry name" value="Zn-dependent exopeptidases"/>
    <property type="match status" value="1"/>
</dbReference>
<keyword evidence="11" id="KW-0378">Hydrolase</keyword>
<evidence type="ECO:0000256" key="4">
    <source>
        <dbReference type="ARBA" id="ARBA00004613"/>
    </source>
</evidence>
<evidence type="ECO:0000313" key="23">
    <source>
        <dbReference type="Proteomes" id="UP001499909"/>
    </source>
</evidence>
<dbReference type="Proteomes" id="UP001499909">
    <property type="component" value="Unassembled WGS sequence"/>
</dbReference>
<dbReference type="InterPro" id="IPR007484">
    <property type="entry name" value="Peptidase_M28"/>
</dbReference>
<keyword evidence="12" id="KW-0256">Endoplasmic reticulum</keyword>
<gene>
    <name evidence="22" type="ORF">GCM10022406_31830</name>
</gene>
<evidence type="ECO:0000256" key="17">
    <source>
        <dbReference type="ARBA" id="ARBA00023180"/>
    </source>
</evidence>
<evidence type="ECO:0000259" key="21">
    <source>
        <dbReference type="Pfam" id="PF04389"/>
    </source>
</evidence>
<keyword evidence="17" id="KW-0325">Glycoprotein</keyword>
<dbReference type="Gene3D" id="3.50.30.30">
    <property type="match status" value="1"/>
</dbReference>
<keyword evidence="6" id="KW-0964">Secreted</keyword>
<evidence type="ECO:0000256" key="3">
    <source>
        <dbReference type="ARBA" id="ARBA00004555"/>
    </source>
</evidence>
<dbReference type="PANTHER" id="PTHR12053:SF3">
    <property type="entry name" value="CARBOXYPEPTIDASE Q"/>
    <property type="match status" value="1"/>
</dbReference>
<keyword evidence="16" id="KW-0865">Zymogen</keyword>
<evidence type="ECO:0000256" key="7">
    <source>
        <dbReference type="ARBA" id="ARBA00022645"/>
    </source>
</evidence>
<keyword evidence="18" id="KW-0458">Lysosome</keyword>
<evidence type="ECO:0000256" key="19">
    <source>
        <dbReference type="ARBA" id="ARBA00025833"/>
    </source>
</evidence>
<evidence type="ECO:0000256" key="18">
    <source>
        <dbReference type="ARBA" id="ARBA00023228"/>
    </source>
</evidence>
<dbReference type="PANTHER" id="PTHR12053">
    <property type="entry name" value="PROTEASE FAMILY M28 PLASMA GLUTAMATE CARBOXYPEPTIDASE-RELATED"/>
    <property type="match status" value="1"/>
</dbReference>
<evidence type="ECO:0000256" key="15">
    <source>
        <dbReference type="ARBA" id="ARBA00023049"/>
    </source>
</evidence>
<dbReference type="Pfam" id="PF04389">
    <property type="entry name" value="Peptidase_M28"/>
    <property type="match status" value="1"/>
</dbReference>
<keyword evidence="23" id="KW-1185">Reference proteome</keyword>
<evidence type="ECO:0000256" key="6">
    <source>
        <dbReference type="ARBA" id="ARBA00022525"/>
    </source>
</evidence>
<feature type="domain" description="Peptidase M28" evidence="21">
    <location>
        <begin position="246"/>
        <end position="425"/>
    </location>
</feature>
<name>A0ABP7NJS5_9BACT</name>
<sequence>MSASAQTSKIDSVNIRKIYDEALLRGQSYDNLRQLTGQIGGRLSGSPQAQQAVDWGKVTMEKLGLDRVYLQEVMVPHWVRGAKEKAEIKPAKGKGVALNVCALGGSVGTGGKLRAGVVEVKTWAELAALPADRVKGKFVFFNRPMNAAYIETGRAYGEAGDQRRNGAVEAAKRGAVGALVRSLTLAHDDFPHTGAMRYDEAVAKLPAAALSTNGADELSQLLKADPDLTFELEMSCETLSEVKSYNVVGEIRGSRLPDEIITVGGHLDSWDLAQGAHDDGTGCVQSMEVLRLLKATGLRPERTVRAVLFMNEENGVRGGNKYAELAKAANEKHLAAMESDGGGFTPRGFTIEAPAATVKRLQQWQPLFAPYFSGRFTAGHAGTDIEPLKGQVKALIGYDCDSQRYFDIHHTAADTFDKVNRRELELGGASMAGLIYLLSKYGL</sequence>
<evidence type="ECO:0000256" key="1">
    <source>
        <dbReference type="ARBA" id="ARBA00004240"/>
    </source>
</evidence>
<reference evidence="23" key="1">
    <citation type="journal article" date="2019" name="Int. J. Syst. Evol. Microbiol.">
        <title>The Global Catalogue of Microorganisms (GCM) 10K type strain sequencing project: providing services to taxonomists for standard genome sequencing and annotation.</title>
        <authorList>
            <consortium name="The Broad Institute Genomics Platform"/>
            <consortium name="The Broad Institute Genome Sequencing Center for Infectious Disease"/>
            <person name="Wu L."/>
            <person name="Ma J."/>
        </authorList>
    </citation>
    <scope>NUCLEOTIDE SEQUENCE [LARGE SCALE GENOMIC DNA]</scope>
    <source>
        <strain evidence="23">JCM 17214</strain>
    </source>
</reference>
<evidence type="ECO:0000256" key="13">
    <source>
        <dbReference type="ARBA" id="ARBA00022833"/>
    </source>
</evidence>
<evidence type="ECO:0000256" key="5">
    <source>
        <dbReference type="ARBA" id="ARBA00014116"/>
    </source>
</evidence>
<dbReference type="InterPro" id="IPR039866">
    <property type="entry name" value="CPQ"/>
</dbReference>
<comment type="subunit">
    <text evidence="19">Homodimer. The monomeric form is inactive while the homodimer is active.</text>
</comment>
<comment type="caution">
    <text evidence="22">The sequence shown here is derived from an EMBL/GenBank/DDBJ whole genome shotgun (WGS) entry which is preliminary data.</text>
</comment>
<evidence type="ECO:0000256" key="11">
    <source>
        <dbReference type="ARBA" id="ARBA00022801"/>
    </source>
</evidence>
<keyword evidence="15" id="KW-0482">Metalloprotease</keyword>
<comment type="subcellular location">
    <subcellularLocation>
        <location evidence="1">Endoplasmic reticulum</location>
    </subcellularLocation>
    <subcellularLocation>
        <location evidence="3">Golgi apparatus</location>
    </subcellularLocation>
    <subcellularLocation>
        <location evidence="2">Lysosome</location>
    </subcellularLocation>
    <subcellularLocation>
        <location evidence="4">Secreted</location>
    </subcellularLocation>
</comment>
<accession>A0ABP7NJS5</accession>
<keyword evidence="14" id="KW-0333">Golgi apparatus</keyword>
<evidence type="ECO:0000313" key="22">
    <source>
        <dbReference type="EMBL" id="GAA3947691.1"/>
    </source>
</evidence>
<dbReference type="EMBL" id="BAABDH010000103">
    <property type="protein sequence ID" value="GAA3947691.1"/>
    <property type="molecule type" value="Genomic_DNA"/>
</dbReference>
<evidence type="ECO:0000256" key="2">
    <source>
        <dbReference type="ARBA" id="ARBA00004371"/>
    </source>
</evidence>
<evidence type="ECO:0000256" key="20">
    <source>
        <dbReference type="ARBA" id="ARBA00033328"/>
    </source>
</evidence>
<evidence type="ECO:0000256" key="16">
    <source>
        <dbReference type="ARBA" id="ARBA00023145"/>
    </source>
</evidence>
<evidence type="ECO:0000256" key="14">
    <source>
        <dbReference type="ARBA" id="ARBA00023034"/>
    </source>
</evidence>
<evidence type="ECO:0000256" key="8">
    <source>
        <dbReference type="ARBA" id="ARBA00022670"/>
    </source>
</evidence>
<keyword evidence="13" id="KW-0862">Zinc</keyword>